<dbReference type="Proteomes" id="UP000628017">
    <property type="component" value="Unassembled WGS sequence"/>
</dbReference>
<evidence type="ECO:0000313" key="2">
    <source>
        <dbReference type="Proteomes" id="UP000628017"/>
    </source>
</evidence>
<reference evidence="1" key="1">
    <citation type="journal article" date="2014" name="Int. J. Syst. Evol. Microbiol.">
        <title>Complete genome sequence of Corynebacterium casei LMG S-19264T (=DSM 44701T), isolated from a smear-ripened cheese.</title>
        <authorList>
            <consortium name="US DOE Joint Genome Institute (JGI-PGF)"/>
            <person name="Walter F."/>
            <person name="Albersmeier A."/>
            <person name="Kalinowski J."/>
            <person name="Ruckert C."/>
        </authorList>
    </citation>
    <scope>NUCLEOTIDE SEQUENCE</scope>
    <source>
        <strain evidence="1">CGMCC 1.15880</strain>
    </source>
</reference>
<keyword evidence="2" id="KW-1185">Reference proteome</keyword>
<organism evidence="1 2">
    <name type="scientific">Neptunicoccus cionae</name>
    <dbReference type="NCBI Taxonomy" id="2035344"/>
    <lineage>
        <taxon>Bacteria</taxon>
        <taxon>Pseudomonadati</taxon>
        <taxon>Pseudomonadota</taxon>
        <taxon>Alphaproteobacteria</taxon>
        <taxon>Rhodobacterales</taxon>
        <taxon>Paracoccaceae</taxon>
        <taxon>Neptunicoccus</taxon>
    </lineage>
</organism>
<evidence type="ECO:0000313" key="1">
    <source>
        <dbReference type="EMBL" id="GGA32042.1"/>
    </source>
</evidence>
<reference evidence="1" key="2">
    <citation type="submission" date="2020-09" db="EMBL/GenBank/DDBJ databases">
        <authorList>
            <person name="Sun Q."/>
            <person name="Zhou Y."/>
        </authorList>
    </citation>
    <scope>NUCLEOTIDE SEQUENCE</scope>
    <source>
        <strain evidence="1">CGMCC 1.15880</strain>
    </source>
</reference>
<name>A0A916R6M5_9RHOB</name>
<sequence>MLHRTTTPMSLLKKVLYRVLLDLSAFMLMKNDVFDATSIRAIRTENWFVLPSASDKTRFYLA</sequence>
<proteinExistence type="predicted"/>
<comment type="caution">
    <text evidence="1">The sequence shown here is derived from an EMBL/GenBank/DDBJ whole genome shotgun (WGS) entry which is preliminary data.</text>
</comment>
<dbReference type="EMBL" id="BMKA01000009">
    <property type="protein sequence ID" value="GGA32042.1"/>
    <property type="molecule type" value="Genomic_DNA"/>
</dbReference>
<accession>A0A916R6M5</accession>
<dbReference type="AlphaFoldDB" id="A0A916R6M5"/>
<protein>
    <submittedName>
        <fullName evidence="1">Uncharacterized protein</fullName>
    </submittedName>
</protein>
<gene>
    <name evidence="1" type="ORF">GCM10011498_36570</name>
</gene>